<organism evidence="2">
    <name type="scientific">Tanacetum cinerariifolium</name>
    <name type="common">Dalmatian daisy</name>
    <name type="synonym">Chrysanthemum cinerariifolium</name>
    <dbReference type="NCBI Taxonomy" id="118510"/>
    <lineage>
        <taxon>Eukaryota</taxon>
        <taxon>Viridiplantae</taxon>
        <taxon>Streptophyta</taxon>
        <taxon>Embryophyta</taxon>
        <taxon>Tracheophyta</taxon>
        <taxon>Spermatophyta</taxon>
        <taxon>Magnoliopsida</taxon>
        <taxon>eudicotyledons</taxon>
        <taxon>Gunneridae</taxon>
        <taxon>Pentapetalae</taxon>
        <taxon>asterids</taxon>
        <taxon>campanulids</taxon>
        <taxon>Asterales</taxon>
        <taxon>Asteraceae</taxon>
        <taxon>Asteroideae</taxon>
        <taxon>Anthemideae</taxon>
        <taxon>Anthemidinae</taxon>
        <taxon>Tanacetum</taxon>
    </lineage>
</organism>
<gene>
    <name evidence="2" type="ORF">Tci_922991</name>
</gene>
<sequence>MVNTRTDAELAVAVQNALQTLLPQIHAKIREEFRTSSGPLGSGGNPSPVTIHTW</sequence>
<feature type="region of interest" description="Disordered" evidence="1">
    <location>
        <begin position="33"/>
        <end position="54"/>
    </location>
</feature>
<name>A0A699WTF6_TANCI</name>
<protein>
    <recommendedName>
        <fullName evidence="3">Zinc finger, CCHC-type, retrotransposon Gag domain protein</fullName>
    </recommendedName>
</protein>
<feature type="non-terminal residue" evidence="2">
    <location>
        <position position="54"/>
    </location>
</feature>
<dbReference type="AlphaFoldDB" id="A0A699WTF6"/>
<comment type="caution">
    <text evidence="2">The sequence shown here is derived from an EMBL/GenBank/DDBJ whole genome shotgun (WGS) entry which is preliminary data.</text>
</comment>
<accession>A0A699WTF6</accession>
<dbReference type="EMBL" id="BKCJ011764689">
    <property type="protein sequence ID" value="GFD51022.1"/>
    <property type="molecule type" value="Genomic_DNA"/>
</dbReference>
<evidence type="ECO:0000313" key="2">
    <source>
        <dbReference type="EMBL" id="GFD51022.1"/>
    </source>
</evidence>
<evidence type="ECO:0000256" key="1">
    <source>
        <dbReference type="SAM" id="MobiDB-lite"/>
    </source>
</evidence>
<proteinExistence type="predicted"/>
<evidence type="ECO:0008006" key="3">
    <source>
        <dbReference type="Google" id="ProtNLM"/>
    </source>
</evidence>
<reference evidence="2" key="1">
    <citation type="journal article" date="2019" name="Sci. Rep.">
        <title>Draft genome of Tanacetum cinerariifolium, the natural source of mosquito coil.</title>
        <authorList>
            <person name="Yamashiro T."/>
            <person name="Shiraishi A."/>
            <person name="Satake H."/>
            <person name="Nakayama K."/>
        </authorList>
    </citation>
    <scope>NUCLEOTIDE SEQUENCE</scope>
</reference>